<dbReference type="PANTHER" id="PTHR21621:SF0">
    <property type="entry name" value="BETA-CITRYLGLUTAMATE SYNTHASE B-RELATED"/>
    <property type="match status" value="1"/>
</dbReference>
<reference evidence="2 3" key="1">
    <citation type="journal article" date="2014" name="Genome Announc.">
        <title>Draft Genome Sequence of the Boron-Tolerant and Moderately Halotolerant Bacterium Gracilibacillus boraciitolerans JCM 21714T.</title>
        <authorList>
            <person name="Ahmed I."/>
            <person name="Oshima K."/>
            <person name="Suda W."/>
            <person name="Kitamura K."/>
            <person name="Iida T."/>
            <person name="Ohmori Y."/>
            <person name="Fujiwara T."/>
            <person name="Hattori M."/>
            <person name="Ohkuma M."/>
        </authorList>
    </citation>
    <scope>NUCLEOTIDE SEQUENCE [LARGE SCALE GENOMIC DNA]</scope>
    <source>
        <strain evidence="2 3">JCM 21714</strain>
    </source>
</reference>
<gene>
    <name evidence="2" type="ORF">JCM21714_3597</name>
</gene>
<feature type="domain" description="ATP-grasp fold RimK-type" evidence="1">
    <location>
        <begin position="3"/>
        <end position="96"/>
    </location>
</feature>
<proteinExistence type="predicted"/>
<comment type="caution">
    <text evidence="2">The sequence shown here is derived from an EMBL/GenBank/DDBJ whole genome shotgun (WGS) entry which is preliminary data.</text>
</comment>
<dbReference type="GO" id="GO:0005737">
    <property type="term" value="C:cytoplasm"/>
    <property type="evidence" value="ECO:0007669"/>
    <property type="project" value="TreeGrafter"/>
</dbReference>
<dbReference type="AlphaFoldDB" id="W4VMT9"/>
<dbReference type="Proteomes" id="UP000019102">
    <property type="component" value="Unassembled WGS sequence"/>
</dbReference>
<dbReference type="SUPFAM" id="SSF56059">
    <property type="entry name" value="Glutathione synthetase ATP-binding domain-like"/>
    <property type="match status" value="1"/>
</dbReference>
<sequence length="105" mass="11578">MIHNEEELVQKVTELGNKSYIFQSYLQSSYGKDLRLNVVGDQVVASMLRQSEHDFRANVTAGGNMYPYQPTDQEKELAVRCSQLIGADFAGVDVLFGENGGTGAM</sequence>
<dbReference type="GO" id="GO:0016740">
    <property type="term" value="F:transferase activity"/>
    <property type="evidence" value="ECO:0007669"/>
    <property type="project" value="UniProtKB-KW"/>
</dbReference>
<protein>
    <submittedName>
        <fullName evidence="2">Ribosomal protein S6 glutaminyl transferase</fullName>
    </submittedName>
</protein>
<keyword evidence="2" id="KW-0808">Transferase</keyword>
<keyword evidence="3" id="KW-1185">Reference proteome</keyword>
<dbReference type="Gene3D" id="3.30.470.20">
    <property type="entry name" value="ATP-grasp fold, B domain"/>
    <property type="match status" value="1"/>
</dbReference>
<evidence type="ECO:0000259" key="1">
    <source>
        <dbReference type="Pfam" id="PF08443"/>
    </source>
</evidence>
<dbReference type="STRING" id="1298598.JCM21714_3597"/>
<dbReference type="eggNOG" id="COG0189">
    <property type="taxonomic scope" value="Bacteria"/>
</dbReference>
<name>W4VMT9_9BACI</name>
<accession>W4VMT9</accession>
<dbReference type="RefSeq" id="WP_235182858.1">
    <property type="nucleotide sequence ID" value="NZ_BAVS01000024.1"/>
</dbReference>
<dbReference type="GO" id="GO:0016879">
    <property type="term" value="F:ligase activity, forming carbon-nitrogen bonds"/>
    <property type="evidence" value="ECO:0007669"/>
    <property type="project" value="TreeGrafter"/>
</dbReference>
<dbReference type="PANTHER" id="PTHR21621">
    <property type="entry name" value="RIBOSOMAL PROTEIN S6 MODIFICATION PROTEIN"/>
    <property type="match status" value="1"/>
</dbReference>
<dbReference type="Pfam" id="PF08443">
    <property type="entry name" value="RimK"/>
    <property type="match status" value="1"/>
</dbReference>
<dbReference type="EMBL" id="BAVS01000024">
    <property type="protein sequence ID" value="GAE94441.1"/>
    <property type="molecule type" value="Genomic_DNA"/>
</dbReference>
<evidence type="ECO:0000313" key="3">
    <source>
        <dbReference type="Proteomes" id="UP000019102"/>
    </source>
</evidence>
<evidence type="ECO:0000313" key="2">
    <source>
        <dbReference type="EMBL" id="GAE94441.1"/>
    </source>
</evidence>
<dbReference type="InterPro" id="IPR013651">
    <property type="entry name" value="ATP-grasp_RimK-type"/>
</dbReference>
<organism evidence="2 3">
    <name type="scientific">Gracilibacillus boraciitolerans JCM 21714</name>
    <dbReference type="NCBI Taxonomy" id="1298598"/>
    <lineage>
        <taxon>Bacteria</taxon>
        <taxon>Bacillati</taxon>
        <taxon>Bacillota</taxon>
        <taxon>Bacilli</taxon>
        <taxon>Bacillales</taxon>
        <taxon>Bacillaceae</taxon>
        <taxon>Gracilibacillus</taxon>
    </lineage>
</organism>